<dbReference type="Gene3D" id="3.30.565.60">
    <property type="match status" value="1"/>
</dbReference>
<evidence type="ECO:0000313" key="3">
    <source>
        <dbReference type="Proteomes" id="UP001476583"/>
    </source>
</evidence>
<dbReference type="PANTHER" id="PTHR30595">
    <property type="entry name" value="GLPR-RELATED TRANSCRIPTIONAL REPRESSOR"/>
    <property type="match status" value="1"/>
</dbReference>
<name>A0ABZ2RHR4_ECTME</name>
<sequence length="470" mass="53020">MITLQCLQDWLASAQENERLEFKEAKQQFDTQKLLRYCVALANEGGGHLVLGVSDKCPRKVVGTQAFEAPGEICAKILEVLRIRVNSQVIEHADGRVLVFEIPPRPLGQPLHVDGAYLMRSGESLVPMSADQLRRIFAEGQPDFLAQDASEALAVDVAVSLLDVQTFFDLLKLPFPATRDGVVERLLSERLLRRAGEQFRITNLGALLLAKDMREFDSLRRKTVRVVKYRGKNKLETERDLIGQKGYACGFEALIGYINSQLPMNEVIGQALREDVRMFPELAIRELVANALVHQDFEETAGSVMVEIYSDRIEITNPGTPLIPAERFVDEYKSRNERLADLMRRMGICEEKGSGIDKVVSSTEHYQLPAPDIRVSPVRTTVALFAHKDFVDMDTEERVRACYLHCCLKYVSNEKMTNQSLRERFNLDDARSKTASVSQIITTAVAQELIKLDDPQNSSKRYAKYVPAWA</sequence>
<dbReference type="InterPro" id="IPR038461">
    <property type="entry name" value="Schlafen_AlbA_2_dom_sf"/>
</dbReference>
<reference evidence="2 3" key="1">
    <citation type="submission" date="2024-03" db="EMBL/GenBank/DDBJ databases">
        <title>Complete genome of BD2.</title>
        <authorList>
            <person name="Cao G."/>
        </authorList>
    </citation>
    <scope>NUCLEOTIDE SEQUENCE [LARGE SCALE GENOMIC DNA]</scope>
    <source>
        <strain evidence="2 3">BD2</strain>
    </source>
</reference>
<dbReference type="Gene3D" id="3.30.950.30">
    <property type="entry name" value="Schlafen, AAA domain"/>
    <property type="match status" value="1"/>
</dbReference>
<gene>
    <name evidence="2" type="ORF">WG219_01225</name>
</gene>
<evidence type="ECO:0000313" key="2">
    <source>
        <dbReference type="EMBL" id="WXL26137.1"/>
    </source>
</evidence>
<keyword evidence="2" id="KW-0547">Nucleotide-binding</keyword>
<accession>A0ABZ2RHR4</accession>
<protein>
    <submittedName>
        <fullName evidence="2">ATP-binding protein</fullName>
    </submittedName>
</protein>
<organism evidence="2 3">
    <name type="scientific">Ectopseudomonas mendocina</name>
    <name type="common">Pseudomonas mendocina</name>
    <dbReference type="NCBI Taxonomy" id="300"/>
    <lineage>
        <taxon>Bacteria</taxon>
        <taxon>Pseudomonadati</taxon>
        <taxon>Pseudomonadota</taxon>
        <taxon>Gammaproteobacteria</taxon>
        <taxon>Pseudomonadales</taxon>
        <taxon>Pseudomonadaceae</taxon>
        <taxon>Ectopseudomonas</taxon>
    </lineage>
</organism>
<dbReference type="InterPro" id="IPR038475">
    <property type="entry name" value="RecG_C_sf"/>
</dbReference>
<dbReference type="EMBL" id="CP148074">
    <property type="protein sequence ID" value="WXL26137.1"/>
    <property type="molecule type" value="Genomic_DNA"/>
</dbReference>
<evidence type="ECO:0000259" key="1">
    <source>
        <dbReference type="Pfam" id="PF04326"/>
    </source>
</evidence>
<keyword evidence="3" id="KW-1185">Reference proteome</keyword>
<dbReference type="Proteomes" id="UP001476583">
    <property type="component" value="Chromosome"/>
</dbReference>
<dbReference type="PANTHER" id="PTHR30595:SF6">
    <property type="entry name" value="SCHLAFEN ALBA-2 DOMAIN-CONTAINING PROTEIN"/>
    <property type="match status" value="1"/>
</dbReference>
<feature type="domain" description="Schlafen AlbA-2" evidence="1">
    <location>
        <begin position="16"/>
        <end position="128"/>
    </location>
</feature>
<dbReference type="Pfam" id="PF04326">
    <property type="entry name" value="SLFN_AlbA_2"/>
    <property type="match status" value="1"/>
</dbReference>
<dbReference type="InterPro" id="IPR007421">
    <property type="entry name" value="Schlafen_AlbA_2_dom"/>
</dbReference>
<dbReference type="Pfam" id="PF13749">
    <property type="entry name" value="HATPase_c_4"/>
    <property type="match status" value="1"/>
</dbReference>
<dbReference type="GO" id="GO:0005524">
    <property type="term" value="F:ATP binding"/>
    <property type="evidence" value="ECO:0007669"/>
    <property type="project" value="UniProtKB-KW"/>
</dbReference>
<proteinExistence type="predicted"/>
<keyword evidence="2" id="KW-0067">ATP-binding</keyword>